<feature type="transmembrane region" description="Helical" evidence="9">
    <location>
        <begin position="205"/>
        <end position="223"/>
    </location>
</feature>
<evidence type="ECO:0000256" key="2">
    <source>
        <dbReference type="ARBA" id="ARBA00022448"/>
    </source>
</evidence>
<feature type="transmembrane region" description="Helical" evidence="9">
    <location>
        <begin position="276"/>
        <end position="295"/>
    </location>
</feature>
<dbReference type="PANTHER" id="PTHR42718">
    <property type="entry name" value="MAJOR FACILITATOR SUPERFAMILY MULTIDRUG TRANSPORTER MFSC"/>
    <property type="match status" value="1"/>
</dbReference>
<dbReference type="InterPro" id="IPR020846">
    <property type="entry name" value="MFS_dom"/>
</dbReference>
<comment type="caution">
    <text evidence="11">The sequence shown here is derived from an EMBL/GenBank/DDBJ whole genome shotgun (WGS) entry which is preliminary data.</text>
</comment>
<feature type="transmembrane region" description="Helical" evidence="9">
    <location>
        <begin position="116"/>
        <end position="134"/>
    </location>
</feature>
<dbReference type="Gene3D" id="1.20.1720.10">
    <property type="entry name" value="Multidrug resistance protein D"/>
    <property type="match status" value="1"/>
</dbReference>
<gene>
    <name evidence="11" type="ORF">LG632_14510</name>
</gene>
<evidence type="ECO:0000313" key="11">
    <source>
        <dbReference type="EMBL" id="MCB5180590.1"/>
    </source>
</evidence>
<dbReference type="EMBL" id="JAJAUY010000047">
    <property type="protein sequence ID" value="MCB5180590.1"/>
    <property type="molecule type" value="Genomic_DNA"/>
</dbReference>
<comment type="subcellular location">
    <subcellularLocation>
        <location evidence="1">Cell membrane</location>
        <topology evidence="1">Multi-pass membrane protein</topology>
    </subcellularLocation>
</comment>
<keyword evidence="6 9" id="KW-0472">Membrane</keyword>
<evidence type="ECO:0000256" key="9">
    <source>
        <dbReference type="SAM" id="Phobius"/>
    </source>
</evidence>
<organism evidence="11 12">
    <name type="scientific">Streptomyces antimicrobicus</name>
    <dbReference type="NCBI Taxonomy" id="2883108"/>
    <lineage>
        <taxon>Bacteria</taxon>
        <taxon>Bacillati</taxon>
        <taxon>Actinomycetota</taxon>
        <taxon>Actinomycetes</taxon>
        <taxon>Kitasatosporales</taxon>
        <taxon>Streptomycetaceae</taxon>
        <taxon>Streptomyces</taxon>
    </lineage>
</organism>
<evidence type="ECO:0000256" key="5">
    <source>
        <dbReference type="ARBA" id="ARBA00022989"/>
    </source>
</evidence>
<feature type="transmembrane region" description="Helical" evidence="9">
    <location>
        <begin position="341"/>
        <end position="361"/>
    </location>
</feature>
<dbReference type="PANTHER" id="PTHR42718:SF42">
    <property type="entry name" value="EXPORT PROTEIN"/>
    <property type="match status" value="1"/>
</dbReference>
<accession>A0ABS8B7J2</accession>
<dbReference type="CDD" id="cd17321">
    <property type="entry name" value="MFS_MMR_MDR_like"/>
    <property type="match status" value="1"/>
</dbReference>
<feature type="compositionally biased region" description="Polar residues" evidence="8">
    <location>
        <begin position="476"/>
        <end position="489"/>
    </location>
</feature>
<keyword evidence="7" id="KW-0046">Antibiotic resistance</keyword>
<dbReference type="RefSeq" id="WP_226727464.1">
    <property type="nucleotide sequence ID" value="NZ_JAJAUY010000047.1"/>
</dbReference>
<evidence type="ECO:0000313" key="12">
    <source>
        <dbReference type="Proteomes" id="UP001199054"/>
    </source>
</evidence>
<dbReference type="Proteomes" id="UP001199054">
    <property type="component" value="Unassembled WGS sequence"/>
</dbReference>
<dbReference type="NCBIfam" id="TIGR00711">
    <property type="entry name" value="efflux_EmrB"/>
    <property type="match status" value="1"/>
</dbReference>
<evidence type="ECO:0000256" key="1">
    <source>
        <dbReference type="ARBA" id="ARBA00004651"/>
    </source>
</evidence>
<evidence type="ECO:0000256" key="4">
    <source>
        <dbReference type="ARBA" id="ARBA00022692"/>
    </source>
</evidence>
<dbReference type="PRINTS" id="PR01036">
    <property type="entry name" value="TCRTETB"/>
</dbReference>
<dbReference type="PROSITE" id="PS50850">
    <property type="entry name" value="MFS"/>
    <property type="match status" value="1"/>
</dbReference>
<keyword evidence="2" id="KW-0813">Transport</keyword>
<feature type="transmembrane region" description="Helical" evidence="9">
    <location>
        <begin position="84"/>
        <end position="110"/>
    </location>
</feature>
<feature type="transmembrane region" description="Helical" evidence="9">
    <location>
        <begin position="53"/>
        <end position="72"/>
    </location>
</feature>
<proteinExistence type="predicted"/>
<dbReference type="Gene3D" id="1.20.1250.20">
    <property type="entry name" value="MFS general substrate transporter like domains"/>
    <property type="match status" value="1"/>
</dbReference>
<dbReference type="InterPro" id="IPR011701">
    <property type="entry name" value="MFS"/>
</dbReference>
<keyword evidence="12" id="KW-1185">Reference proteome</keyword>
<protein>
    <submittedName>
        <fullName evidence="11">MFS transporter</fullName>
    </submittedName>
</protein>
<name>A0ABS8B7J2_9ACTN</name>
<feature type="transmembrane region" description="Helical" evidence="9">
    <location>
        <begin position="235"/>
        <end position="256"/>
    </location>
</feature>
<feature type="domain" description="Major facilitator superfamily (MFS) profile" evidence="10">
    <location>
        <begin position="18"/>
        <end position="468"/>
    </location>
</feature>
<feature type="region of interest" description="Disordered" evidence="8">
    <location>
        <begin position="467"/>
        <end position="489"/>
    </location>
</feature>
<dbReference type="SUPFAM" id="SSF103473">
    <property type="entry name" value="MFS general substrate transporter"/>
    <property type="match status" value="1"/>
</dbReference>
<keyword evidence="3" id="KW-1003">Cell membrane</keyword>
<keyword evidence="4 9" id="KW-0812">Transmembrane</keyword>
<dbReference type="InterPro" id="IPR004638">
    <property type="entry name" value="EmrB-like"/>
</dbReference>
<feature type="transmembrane region" description="Helical" evidence="9">
    <location>
        <begin position="172"/>
        <end position="193"/>
    </location>
</feature>
<evidence type="ECO:0000259" key="10">
    <source>
        <dbReference type="PROSITE" id="PS50850"/>
    </source>
</evidence>
<dbReference type="InterPro" id="IPR036259">
    <property type="entry name" value="MFS_trans_sf"/>
</dbReference>
<keyword evidence="5 9" id="KW-1133">Transmembrane helix</keyword>
<feature type="transmembrane region" description="Helical" evidence="9">
    <location>
        <begin position="414"/>
        <end position="433"/>
    </location>
</feature>
<feature type="transmembrane region" description="Helical" evidence="9">
    <location>
        <begin position="315"/>
        <end position="334"/>
    </location>
</feature>
<evidence type="ECO:0000256" key="7">
    <source>
        <dbReference type="ARBA" id="ARBA00023251"/>
    </source>
</evidence>
<evidence type="ECO:0000256" key="6">
    <source>
        <dbReference type="ARBA" id="ARBA00023136"/>
    </source>
</evidence>
<feature type="transmembrane region" description="Helical" evidence="9">
    <location>
        <begin position="373"/>
        <end position="393"/>
    </location>
</feature>
<feature type="transmembrane region" description="Helical" evidence="9">
    <location>
        <begin position="16"/>
        <end position="41"/>
    </location>
</feature>
<feature type="transmembrane region" description="Helical" evidence="9">
    <location>
        <begin position="445"/>
        <end position="463"/>
    </location>
</feature>
<evidence type="ECO:0000256" key="3">
    <source>
        <dbReference type="ARBA" id="ARBA00022475"/>
    </source>
</evidence>
<feature type="transmembrane region" description="Helical" evidence="9">
    <location>
        <begin position="141"/>
        <end position="160"/>
    </location>
</feature>
<evidence type="ECO:0000256" key="8">
    <source>
        <dbReference type="SAM" id="MobiDB-lite"/>
    </source>
</evidence>
<sequence>MTDVASNPTPRTPNPWAALSALCVGFFLIMMDTTIVTVAIPGMLTSLHADLNQITWVHSVYLLTYAVPLLVAGRLGDRYGRKQVFLTGMAVFTGASLWCGLSGTAAMLMAARAVQGIGAALMAPQTMAFVTTLFPPRRRGAALGVWGAVAGLATTAGPLLGGFLTGAAGWEWIFLINVPIGLVGLAMAARLLPGGQPRNHRRFDVLGTLLSGLGLFALVFGLQNGQHYHWGTVAGPVNVATVIAAGLVLLVLFLIWQRLGPREPLMPLSLFGRRHFSSAAFAAAAIGFAVTGLYLPLTLFMQDVMGLTPQQAGVLMVPIAVSSGLAGPLAGILSDRIPGKWVVLGGFLVFAAGLGLIVAAMDAHAGVWPTAGALFLAGIGTGLAFAPMANVATGTLPVEVIGAGAGMYNSIRQVGCVIGSAAVGVLMQNQLAAHPADLGRAAGNTLLLPVAVLLVGAAACLVMPSESAPGKKSATPERNSGSSALQKVG</sequence>
<reference evidence="11 12" key="1">
    <citation type="submission" date="2021-10" db="EMBL/GenBank/DDBJ databases">
        <title>Streptomyces sp. strain SMC 277, a novel streptomycete isolated from soil.</title>
        <authorList>
            <person name="Chanama M."/>
        </authorList>
    </citation>
    <scope>NUCLEOTIDE SEQUENCE [LARGE SCALE GENOMIC DNA]</scope>
    <source>
        <strain evidence="11 12">SMC 277</strain>
    </source>
</reference>
<dbReference type="Pfam" id="PF07690">
    <property type="entry name" value="MFS_1"/>
    <property type="match status" value="2"/>
</dbReference>